<feature type="region of interest" description="Disordered" evidence="7">
    <location>
        <begin position="421"/>
        <end position="452"/>
    </location>
</feature>
<keyword evidence="1" id="KW-0723">Serine/threonine-protein kinase</keyword>
<evidence type="ECO:0000256" key="2">
    <source>
        <dbReference type="ARBA" id="ARBA00022679"/>
    </source>
</evidence>
<dbReference type="SUPFAM" id="SSF56112">
    <property type="entry name" value="Protein kinase-like (PK-like)"/>
    <property type="match status" value="1"/>
</dbReference>
<gene>
    <name evidence="9" type="ORF">ACOF00016_LOCUS4896</name>
</gene>
<name>A0A7S3P5T8_9STRA</name>
<dbReference type="Gene3D" id="3.30.200.20">
    <property type="entry name" value="Phosphorylase Kinase, domain 1"/>
    <property type="match status" value="1"/>
</dbReference>
<dbReference type="EMBL" id="HBIM01005761">
    <property type="protein sequence ID" value="CAE0407069.1"/>
    <property type="molecule type" value="Transcribed_RNA"/>
</dbReference>
<accession>A0A7S3P5T8</accession>
<evidence type="ECO:0000256" key="6">
    <source>
        <dbReference type="PROSITE-ProRule" id="PRU10141"/>
    </source>
</evidence>
<dbReference type="InterPro" id="IPR050205">
    <property type="entry name" value="CDPK_Ser/Thr_kinases"/>
</dbReference>
<dbReference type="SMART" id="SM00220">
    <property type="entry name" value="S_TKc"/>
    <property type="match status" value="1"/>
</dbReference>
<dbReference type="Pfam" id="PF00069">
    <property type="entry name" value="Pkinase"/>
    <property type="match status" value="1"/>
</dbReference>
<feature type="region of interest" description="Disordered" evidence="7">
    <location>
        <begin position="643"/>
        <end position="675"/>
    </location>
</feature>
<dbReference type="AlphaFoldDB" id="A0A7S3P5T8"/>
<reference evidence="9" key="1">
    <citation type="submission" date="2021-01" db="EMBL/GenBank/DDBJ databases">
        <authorList>
            <person name="Corre E."/>
            <person name="Pelletier E."/>
            <person name="Niang G."/>
            <person name="Scheremetjew M."/>
            <person name="Finn R."/>
            <person name="Kale V."/>
            <person name="Holt S."/>
            <person name="Cochrane G."/>
            <person name="Meng A."/>
            <person name="Brown T."/>
            <person name="Cohen L."/>
        </authorList>
    </citation>
    <scope>NUCLEOTIDE SEQUENCE</scope>
    <source>
        <strain evidence="9">CCMP127</strain>
    </source>
</reference>
<feature type="compositionally biased region" description="Basic residues" evidence="7">
    <location>
        <begin position="132"/>
        <end position="144"/>
    </location>
</feature>
<dbReference type="PROSITE" id="PS50011">
    <property type="entry name" value="PROTEIN_KINASE_DOM"/>
    <property type="match status" value="1"/>
</dbReference>
<evidence type="ECO:0000313" key="9">
    <source>
        <dbReference type="EMBL" id="CAE0407069.1"/>
    </source>
</evidence>
<dbReference type="PROSITE" id="PS00107">
    <property type="entry name" value="PROTEIN_KINASE_ATP"/>
    <property type="match status" value="1"/>
</dbReference>
<protein>
    <recommendedName>
        <fullName evidence="8">Protein kinase domain-containing protein</fullName>
    </recommendedName>
</protein>
<keyword evidence="2" id="KW-0808">Transferase</keyword>
<feature type="region of interest" description="Disordered" evidence="7">
    <location>
        <begin position="120"/>
        <end position="146"/>
    </location>
</feature>
<keyword evidence="5 6" id="KW-0067">ATP-binding</keyword>
<dbReference type="GO" id="GO:0005524">
    <property type="term" value="F:ATP binding"/>
    <property type="evidence" value="ECO:0007669"/>
    <property type="project" value="UniProtKB-UniRule"/>
</dbReference>
<dbReference type="PANTHER" id="PTHR24349">
    <property type="entry name" value="SERINE/THREONINE-PROTEIN KINASE"/>
    <property type="match status" value="1"/>
</dbReference>
<dbReference type="InterPro" id="IPR008271">
    <property type="entry name" value="Ser/Thr_kinase_AS"/>
</dbReference>
<evidence type="ECO:0000256" key="1">
    <source>
        <dbReference type="ARBA" id="ARBA00022527"/>
    </source>
</evidence>
<evidence type="ECO:0000259" key="8">
    <source>
        <dbReference type="PROSITE" id="PS50011"/>
    </source>
</evidence>
<proteinExistence type="predicted"/>
<evidence type="ECO:0000256" key="3">
    <source>
        <dbReference type="ARBA" id="ARBA00022741"/>
    </source>
</evidence>
<feature type="compositionally biased region" description="Acidic residues" evidence="7">
    <location>
        <begin position="424"/>
        <end position="437"/>
    </location>
</feature>
<dbReference type="InterPro" id="IPR017441">
    <property type="entry name" value="Protein_kinase_ATP_BS"/>
</dbReference>
<feature type="domain" description="Protein kinase" evidence="8">
    <location>
        <begin position="253"/>
        <end position="547"/>
    </location>
</feature>
<keyword evidence="4" id="KW-0418">Kinase</keyword>
<dbReference type="Gene3D" id="1.10.510.10">
    <property type="entry name" value="Transferase(Phosphotransferase) domain 1"/>
    <property type="match status" value="1"/>
</dbReference>
<evidence type="ECO:0000256" key="5">
    <source>
        <dbReference type="ARBA" id="ARBA00022840"/>
    </source>
</evidence>
<organism evidence="9">
    <name type="scientific">Amphora coffeiformis</name>
    <dbReference type="NCBI Taxonomy" id="265554"/>
    <lineage>
        <taxon>Eukaryota</taxon>
        <taxon>Sar</taxon>
        <taxon>Stramenopiles</taxon>
        <taxon>Ochrophyta</taxon>
        <taxon>Bacillariophyta</taxon>
        <taxon>Bacillariophyceae</taxon>
        <taxon>Bacillariophycidae</taxon>
        <taxon>Thalassiophysales</taxon>
        <taxon>Catenulaceae</taxon>
        <taxon>Amphora</taxon>
    </lineage>
</organism>
<evidence type="ECO:0000256" key="4">
    <source>
        <dbReference type="ARBA" id="ARBA00022777"/>
    </source>
</evidence>
<dbReference type="InterPro" id="IPR011009">
    <property type="entry name" value="Kinase-like_dom_sf"/>
</dbReference>
<keyword evidence="3 6" id="KW-0547">Nucleotide-binding</keyword>
<sequence>MSATGIFARRVDFFFFEIIVEKRRAFVTVKSAPKKPFRAKPNNQRQDFLLRSSSKRAKEQNPSLRSLSALICLIDWIDTGNPTTDRSYYFYFRTTQDKGNNNNQQSNMSFVDIAEGGKEIPPSDAVKEASTSHHHHHEPTRKRSSVVSFHPVLATSVSSSVVVVVDDEVDTTSEHVVTAPMHMAATSHPRVTLDLSSTRTASTAVSLPEQQQHFQKKHAKRGLTLSAFRRSSVRLTHADPDRKLEHFYEMQQTGLSGVLGHGAFSTVRMAVRRSDQLPVAIKSIAKHEALRARRLRVGKHSMEEWDILKQMRNHPFIINLMEVFETEDEIMLVLEYCEGGELFNAIQRKRNRKQAMRRGQYTEVQAAVITSQILKALADLHAAGIVHRDVKPENILLTDTKDDNRIRVKLCDFGMARSLRDHDDDADGSESGNDEEDGNKVGEASPSTPGRSRAYSIIGSNFYAAPEIQYGNPYDTAVDIYSLGVTLYILLCGFPPSFSGSNLEEVIFPNSYWTDVSQDAKDLVKKMLHQNPLQRITAQEALRDKWIWQHLQSSRHRPAVLQPRVARFASPERCSNLDAVRNQLYQNLSLQASMKRGALAPPIMSASPPKRHRYNRRASSALLALADLYRDVAQSPSAKVLSVSAADAAGAPQTPNPDAASSFRGRTSPLRPLSV</sequence>
<evidence type="ECO:0000256" key="7">
    <source>
        <dbReference type="SAM" id="MobiDB-lite"/>
    </source>
</evidence>
<dbReference type="GO" id="GO:0004674">
    <property type="term" value="F:protein serine/threonine kinase activity"/>
    <property type="evidence" value="ECO:0007669"/>
    <property type="project" value="UniProtKB-KW"/>
</dbReference>
<dbReference type="InterPro" id="IPR000719">
    <property type="entry name" value="Prot_kinase_dom"/>
</dbReference>
<feature type="binding site" evidence="6">
    <location>
        <position position="286"/>
    </location>
    <ligand>
        <name>ATP</name>
        <dbReference type="ChEBI" id="CHEBI:30616"/>
    </ligand>
</feature>
<dbReference type="PROSITE" id="PS00108">
    <property type="entry name" value="PROTEIN_KINASE_ST"/>
    <property type="match status" value="1"/>
</dbReference>